<dbReference type="RefSeq" id="WP_087303236.1">
    <property type="nucleotide sequence ID" value="NZ_NFKP01000035.1"/>
</dbReference>
<comment type="caution">
    <text evidence="1">The sequence shown here is derived from an EMBL/GenBank/DDBJ whole genome shotgun (WGS) entry which is preliminary data.</text>
</comment>
<dbReference type="Proteomes" id="UP000196386">
    <property type="component" value="Unassembled WGS sequence"/>
</dbReference>
<proteinExistence type="predicted"/>
<dbReference type="EMBL" id="NFKP01000035">
    <property type="protein sequence ID" value="OUP67374.1"/>
    <property type="molecule type" value="Genomic_DNA"/>
</dbReference>
<accession>A0A1Y4MZB7</accession>
<reference evidence="2" key="1">
    <citation type="submission" date="2017-04" db="EMBL/GenBank/DDBJ databases">
        <title>Function of individual gut microbiota members based on whole genome sequencing of pure cultures obtained from chicken caecum.</title>
        <authorList>
            <person name="Medvecky M."/>
            <person name="Cejkova D."/>
            <person name="Polansky O."/>
            <person name="Karasova D."/>
            <person name="Kubasova T."/>
            <person name="Cizek A."/>
            <person name="Rychlik I."/>
        </authorList>
    </citation>
    <scope>NUCLEOTIDE SEQUENCE [LARGE SCALE GENOMIC DNA]</scope>
    <source>
        <strain evidence="2">An175</strain>
    </source>
</reference>
<evidence type="ECO:0000313" key="2">
    <source>
        <dbReference type="Proteomes" id="UP000196386"/>
    </source>
</evidence>
<protein>
    <submittedName>
        <fullName evidence="1">Uncharacterized protein</fullName>
    </submittedName>
</protein>
<evidence type="ECO:0000313" key="1">
    <source>
        <dbReference type="EMBL" id="OUP67374.1"/>
    </source>
</evidence>
<dbReference type="AlphaFoldDB" id="A0A1Y4MZB7"/>
<name>A0A1Y4MZB7_9FIRM</name>
<gene>
    <name evidence="1" type="ORF">B5F11_18450</name>
</gene>
<sequence>MKEYGMTDGKVIHLFFVDCSGETKFGKEPLQQYQTFRQIEQTGGGYVQLTGSGLYQQFYKHMISRPNAPYVDPNLTNFDLSPFSYRLDDVITREDITLGPVVAAVKYPWEASFFYFTDVSMYKTEEDLHAGKNEVNLKDFISEWTGNDQDLLKEVCMRCYGAYNFDITQLGDNYENKKVIFIYTEGLFN</sequence>
<organism evidence="1 2">
    <name type="scientific">Anaerotruncus colihominis</name>
    <dbReference type="NCBI Taxonomy" id="169435"/>
    <lineage>
        <taxon>Bacteria</taxon>
        <taxon>Bacillati</taxon>
        <taxon>Bacillota</taxon>
        <taxon>Clostridia</taxon>
        <taxon>Eubacteriales</taxon>
        <taxon>Oscillospiraceae</taxon>
        <taxon>Anaerotruncus</taxon>
    </lineage>
</organism>